<protein>
    <submittedName>
        <fullName evidence="1">Uncharacterized protein</fullName>
    </submittedName>
</protein>
<organism evidence="1 2">
    <name type="scientific">Rhodococcus ruber</name>
    <dbReference type="NCBI Taxonomy" id="1830"/>
    <lineage>
        <taxon>Bacteria</taxon>
        <taxon>Bacillati</taxon>
        <taxon>Actinomycetota</taxon>
        <taxon>Actinomycetes</taxon>
        <taxon>Mycobacteriales</taxon>
        <taxon>Nocardiaceae</taxon>
        <taxon>Rhodococcus</taxon>
    </lineage>
</organism>
<dbReference type="Proteomes" id="UP000042997">
    <property type="component" value="Unassembled WGS sequence"/>
</dbReference>
<dbReference type="GO" id="GO:0016705">
    <property type="term" value="F:oxidoreductase activity, acting on paired donors, with incorporation or reduction of molecular oxygen"/>
    <property type="evidence" value="ECO:0007669"/>
    <property type="project" value="InterPro"/>
</dbReference>
<dbReference type="AlphaFoldDB" id="A0A098BNG0"/>
<gene>
    <name evidence="1" type="ORF">RHRU231_560031</name>
</gene>
<dbReference type="RefSeq" id="WP_040272926.1">
    <property type="nucleotide sequence ID" value="NZ_CP023714.1"/>
</dbReference>
<name>A0A098BNG0_9NOCA</name>
<accession>A0A098BNG0</accession>
<dbReference type="EMBL" id="CCSD01000068">
    <property type="protein sequence ID" value="CDZ89777.1"/>
    <property type="molecule type" value="Genomic_DNA"/>
</dbReference>
<reference evidence="1 2" key="1">
    <citation type="journal article" date="2014" name="Genome Announc.">
        <title>Draft Genome Sequence of Propane- and Butane-Oxidizing Actinobacterium Rhodococcus ruber IEGM 231.</title>
        <authorList>
            <person name="Ivshina I.B."/>
            <person name="Kuyukina M.S."/>
            <person name="Krivoruchko A.V."/>
            <person name="Barbe V."/>
            <person name="Fischer C."/>
        </authorList>
    </citation>
    <scope>NUCLEOTIDE SEQUENCE [LARGE SCALE GENOMIC DNA]</scope>
</reference>
<dbReference type="Gene3D" id="3.20.20.30">
    <property type="entry name" value="Luciferase-like domain"/>
    <property type="match status" value="1"/>
</dbReference>
<dbReference type="SUPFAM" id="SSF51679">
    <property type="entry name" value="Bacterial luciferase-like"/>
    <property type="match status" value="1"/>
</dbReference>
<dbReference type="InterPro" id="IPR036661">
    <property type="entry name" value="Luciferase-like_sf"/>
</dbReference>
<evidence type="ECO:0000313" key="2">
    <source>
        <dbReference type="Proteomes" id="UP000042997"/>
    </source>
</evidence>
<proteinExistence type="predicted"/>
<dbReference type="OrthoDB" id="4530034at2"/>
<sequence length="192" mass="20733">MSHNAIRTIHRPLRIAVELAGPEGPHYWADLTTGRADEPALDLSASPSNVVRIRAADLRESAKLRERARSEARADGRDPDSISVLVDLEVLVAEEARGARKQYALLDGRRRADTLSYIGTPHGLAGLIADIHTTRVADGVTLLPLGAEFTIEHIVDGTLPWLESRGLATPSPAVVEVLRRFGTGDRGLILAS</sequence>
<evidence type="ECO:0000313" key="1">
    <source>
        <dbReference type="EMBL" id="CDZ89777.1"/>
    </source>
</evidence>